<accession>C8ZF11</accession>
<proteinExistence type="predicted"/>
<name>C8ZF11_YEAS8</name>
<evidence type="ECO:0000313" key="1">
    <source>
        <dbReference type="EMBL" id="CAY81977.1"/>
    </source>
</evidence>
<dbReference type="EMBL" id="FN393082">
    <property type="protein sequence ID" value="CAY81977.1"/>
    <property type="molecule type" value="Genomic_DNA"/>
</dbReference>
<dbReference type="Proteomes" id="UP000000286">
    <property type="component" value="Chromosome XIII"/>
</dbReference>
<dbReference type="HOGENOM" id="CLU_2159852_0_0_1"/>
<organism evidence="1 2">
    <name type="scientific">Saccharomyces cerevisiae (strain Lalvin EC1118 / Prise de mousse)</name>
    <name type="common">Baker's yeast</name>
    <dbReference type="NCBI Taxonomy" id="643680"/>
    <lineage>
        <taxon>Eukaryota</taxon>
        <taxon>Fungi</taxon>
        <taxon>Dikarya</taxon>
        <taxon>Ascomycota</taxon>
        <taxon>Saccharomycotina</taxon>
        <taxon>Saccharomycetes</taxon>
        <taxon>Saccharomycetales</taxon>
        <taxon>Saccharomycetaceae</taxon>
        <taxon>Saccharomyces</taxon>
    </lineage>
</organism>
<reference evidence="1 2" key="1">
    <citation type="journal article" date="2009" name="Proc. Natl. Acad. Sci. U.S.A.">
        <title>Eukaryote-to-eukaryote gene transfer events revealed by the genome sequence of the wine yeast Saccharomyces cerevisiae EC1118.</title>
        <authorList>
            <person name="Novo M."/>
            <person name="Bigey F."/>
            <person name="Beyne E."/>
            <person name="Galeote V."/>
            <person name="Gavory F."/>
            <person name="Mallet S."/>
            <person name="Cambot B."/>
            <person name="Legras J.L."/>
            <person name="Wincker P."/>
            <person name="Casaregola S."/>
            <person name="Dequin S."/>
        </authorList>
    </citation>
    <scope>NUCLEOTIDE SEQUENCE [LARGE SCALE GENOMIC DNA]</scope>
    <source>
        <strain evidence="2">Lalvin EC1118 / Prise de mousse</strain>
    </source>
</reference>
<dbReference type="AlphaFoldDB" id="C8ZF11"/>
<protein>
    <submittedName>
        <fullName evidence="1">EC1118_1M3_3356p</fullName>
    </submittedName>
</protein>
<gene>
    <name evidence="1" type="ORF">EC1118_1M3_3356g</name>
</gene>
<evidence type="ECO:0000313" key="2">
    <source>
        <dbReference type="Proteomes" id="UP000000286"/>
    </source>
</evidence>
<sequence>MLESHQSTTFGGKVFHYKSFHPNNQLFNLFNQLFLLLLACSLFFKSDSIELRTPLWIFPLFLKNNERPSFISSLRGFLKEVEFLETLNSALRTFEVTAFALAFSKIPSVFL</sequence>